<reference evidence="3 4" key="1">
    <citation type="submission" date="2019-02" db="EMBL/GenBank/DDBJ databases">
        <title>Deep-cultivation of Planctomycetes and their phenomic and genomic characterization uncovers novel biology.</title>
        <authorList>
            <person name="Wiegand S."/>
            <person name="Jogler M."/>
            <person name="Boedeker C."/>
            <person name="Pinto D."/>
            <person name="Vollmers J."/>
            <person name="Rivas-Marin E."/>
            <person name="Kohn T."/>
            <person name="Peeters S.H."/>
            <person name="Heuer A."/>
            <person name="Rast P."/>
            <person name="Oberbeckmann S."/>
            <person name="Bunk B."/>
            <person name="Jeske O."/>
            <person name="Meyerdierks A."/>
            <person name="Storesund J.E."/>
            <person name="Kallscheuer N."/>
            <person name="Luecker S."/>
            <person name="Lage O.M."/>
            <person name="Pohl T."/>
            <person name="Merkel B.J."/>
            <person name="Hornburger P."/>
            <person name="Mueller R.-W."/>
            <person name="Bruemmer F."/>
            <person name="Labrenz M."/>
            <person name="Spormann A.M."/>
            <person name="Op Den Camp H."/>
            <person name="Overmann J."/>
            <person name="Amann R."/>
            <person name="Jetten M.S.M."/>
            <person name="Mascher T."/>
            <person name="Medema M.H."/>
            <person name="Devos D.P."/>
            <person name="Kaster A.-K."/>
            <person name="Ovreas L."/>
            <person name="Rohde M."/>
            <person name="Galperin M.Y."/>
            <person name="Jogler C."/>
        </authorList>
    </citation>
    <scope>NUCLEOTIDE SEQUENCE [LARGE SCALE GENOMIC DNA]</scope>
    <source>
        <strain evidence="3 4">Pla123a</strain>
    </source>
</reference>
<dbReference type="EMBL" id="SJPO01000002">
    <property type="protein sequence ID" value="TWT78545.1"/>
    <property type="molecule type" value="Genomic_DNA"/>
</dbReference>
<evidence type="ECO:0000313" key="4">
    <source>
        <dbReference type="Proteomes" id="UP000318478"/>
    </source>
</evidence>
<keyword evidence="4" id="KW-1185">Reference proteome</keyword>
<feature type="transmembrane region" description="Helical" evidence="2">
    <location>
        <begin position="117"/>
        <end position="145"/>
    </location>
</feature>
<evidence type="ECO:0000256" key="1">
    <source>
        <dbReference type="SAM" id="MobiDB-lite"/>
    </source>
</evidence>
<sequence length="150" mass="16033">MEAEQEHVNPFASPLAEESASAPVVTADGALEQIRRDNLSREASIKSIGSLYLLGALVMTLAIATTLLTLLFAVASADVVSGDGAFVGITSFFYVAMTAAFWWIGLGLRRLNPAVRFWTIILSAIGLLGFPFGTLINGYILWLVAGRKAK</sequence>
<keyword evidence="2" id="KW-0812">Transmembrane</keyword>
<proteinExistence type="predicted"/>
<gene>
    <name evidence="3" type="ORF">Pla123a_13380</name>
</gene>
<keyword evidence="2" id="KW-0472">Membrane</keyword>
<keyword evidence="2" id="KW-1133">Transmembrane helix</keyword>
<organism evidence="3 4">
    <name type="scientific">Posidoniimonas polymericola</name>
    <dbReference type="NCBI Taxonomy" id="2528002"/>
    <lineage>
        <taxon>Bacteria</taxon>
        <taxon>Pseudomonadati</taxon>
        <taxon>Planctomycetota</taxon>
        <taxon>Planctomycetia</taxon>
        <taxon>Pirellulales</taxon>
        <taxon>Lacipirellulaceae</taxon>
        <taxon>Posidoniimonas</taxon>
    </lineage>
</organism>
<dbReference type="RefSeq" id="WP_146585088.1">
    <property type="nucleotide sequence ID" value="NZ_SJPO01000002.1"/>
</dbReference>
<dbReference type="OrthoDB" id="291010at2"/>
<feature type="transmembrane region" description="Helical" evidence="2">
    <location>
        <begin position="85"/>
        <end position="105"/>
    </location>
</feature>
<dbReference type="Proteomes" id="UP000318478">
    <property type="component" value="Unassembled WGS sequence"/>
</dbReference>
<dbReference type="AlphaFoldDB" id="A0A5C5YUB8"/>
<feature type="region of interest" description="Disordered" evidence="1">
    <location>
        <begin position="1"/>
        <end position="20"/>
    </location>
</feature>
<evidence type="ECO:0000313" key="3">
    <source>
        <dbReference type="EMBL" id="TWT78545.1"/>
    </source>
</evidence>
<name>A0A5C5YUB8_9BACT</name>
<accession>A0A5C5YUB8</accession>
<comment type="caution">
    <text evidence="3">The sequence shown here is derived from an EMBL/GenBank/DDBJ whole genome shotgun (WGS) entry which is preliminary data.</text>
</comment>
<feature type="transmembrane region" description="Helical" evidence="2">
    <location>
        <begin position="51"/>
        <end position="73"/>
    </location>
</feature>
<evidence type="ECO:0000256" key="2">
    <source>
        <dbReference type="SAM" id="Phobius"/>
    </source>
</evidence>
<protein>
    <submittedName>
        <fullName evidence="3">Uncharacterized protein</fullName>
    </submittedName>
</protein>